<gene>
    <name evidence="1" type="ORF">D4Q52_24215</name>
</gene>
<evidence type="ECO:0000313" key="1">
    <source>
        <dbReference type="EMBL" id="RJF66283.1"/>
    </source>
</evidence>
<dbReference type="Proteomes" id="UP000285523">
    <property type="component" value="Unassembled WGS sequence"/>
</dbReference>
<evidence type="ECO:0000313" key="2">
    <source>
        <dbReference type="Proteomes" id="UP000285523"/>
    </source>
</evidence>
<protein>
    <submittedName>
        <fullName evidence="1">Uncharacterized protein</fullName>
    </submittedName>
</protein>
<organism evidence="1 2">
    <name type="scientific">Rhodopseudomonas palustris</name>
    <dbReference type="NCBI Taxonomy" id="1076"/>
    <lineage>
        <taxon>Bacteria</taxon>
        <taxon>Pseudomonadati</taxon>
        <taxon>Pseudomonadota</taxon>
        <taxon>Alphaproteobacteria</taxon>
        <taxon>Hyphomicrobiales</taxon>
        <taxon>Nitrobacteraceae</taxon>
        <taxon>Rhodopseudomonas</taxon>
    </lineage>
</organism>
<dbReference type="AlphaFoldDB" id="A0A418UXQ6"/>
<reference evidence="1 2" key="1">
    <citation type="submission" date="2018-09" db="EMBL/GenBank/DDBJ databases">
        <title>Draft genome sequence of Rhodopseudomonas palustris 2.1.18.</title>
        <authorList>
            <person name="Robertson S.L."/>
            <person name="Meyer T.E."/>
            <person name="Kyndt J.A."/>
        </authorList>
    </citation>
    <scope>NUCLEOTIDE SEQUENCE [LARGE SCALE GENOMIC DNA]</scope>
    <source>
        <strain evidence="1 2">2.1.18</strain>
    </source>
</reference>
<name>A0A418UXQ6_RHOPL</name>
<accession>A0A418UXQ6</accession>
<dbReference type="EMBL" id="QYYD01000038">
    <property type="protein sequence ID" value="RJF66283.1"/>
    <property type="molecule type" value="Genomic_DNA"/>
</dbReference>
<comment type="caution">
    <text evidence="1">The sequence shown here is derived from an EMBL/GenBank/DDBJ whole genome shotgun (WGS) entry which is preliminary data.</text>
</comment>
<proteinExistence type="predicted"/>
<sequence length="79" mass="8517">MRASGLCCWLPDGCCGGDTSLHRRSEGQDTGRTQRSGFDVVTARSTRIGAPRRPRTGYATTQSRRGPGCGLWIAALFSQ</sequence>